<comment type="subcellular location">
    <subcellularLocation>
        <location evidence="1">Membrane</location>
        <topology evidence="1">Multi-pass membrane protein</topology>
    </subcellularLocation>
</comment>
<comment type="similarity">
    <text evidence="2 12">Belongs to the amiloride-sensitive sodium channel (TC 1.A.6) family.</text>
</comment>
<dbReference type="PhylomeDB" id="E9GIL1"/>
<dbReference type="AlphaFoldDB" id="E9GIL1"/>
<organism evidence="14 15">
    <name type="scientific">Daphnia pulex</name>
    <name type="common">Water flea</name>
    <dbReference type="NCBI Taxonomy" id="6669"/>
    <lineage>
        <taxon>Eukaryota</taxon>
        <taxon>Metazoa</taxon>
        <taxon>Ecdysozoa</taxon>
        <taxon>Arthropoda</taxon>
        <taxon>Crustacea</taxon>
        <taxon>Branchiopoda</taxon>
        <taxon>Diplostraca</taxon>
        <taxon>Cladocera</taxon>
        <taxon>Anomopoda</taxon>
        <taxon>Daphniidae</taxon>
        <taxon>Daphnia</taxon>
    </lineage>
</organism>
<keyword evidence="10 12" id="KW-0739">Sodium transport</keyword>
<evidence type="ECO:0000256" key="12">
    <source>
        <dbReference type="RuleBase" id="RU000679"/>
    </source>
</evidence>
<keyword evidence="4 12" id="KW-0894">Sodium channel</keyword>
<dbReference type="PANTHER" id="PTHR11690:SF288">
    <property type="entry name" value="AMILORIDE-SENSITIVE NA+ CHANNEL-RELATED"/>
    <property type="match status" value="1"/>
</dbReference>
<name>E9GIL1_DAPPU</name>
<evidence type="ECO:0008006" key="16">
    <source>
        <dbReference type="Google" id="ProtNLM"/>
    </source>
</evidence>
<evidence type="ECO:0000256" key="2">
    <source>
        <dbReference type="ARBA" id="ARBA00007193"/>
    </source>
</evidence>
<keyword evidence="8 12" id="KW-0406">Ion transport</keyword>
<dbReference type="KEGG" id="dpx:DAPPUDRAFT_318368"/>
<proteinExistence type="inferred from homology"/>
<evidence type="ECO:0000313" key="15">
    <source>
        <dbReference type="Proteomes" id="UP000000305"/>
    </source>
</evidence>
<keyword evidence="6 13" id="KW-1133">Transmembrane helix</keyword>
<sequence>MTVDERPCWVGTKRKTNPKTNNEGFSVLKLSKEFARNTSIHGLKFIAQDHTSLLERIFWIILFLVGLFFALFFAWNLWDNWVQSPVLITIQTVNYPIKSYPFPAVTICSVNKVSTRALGEWMATEEAKDFKVNEIRRILEIMSTGLNWVENEGEFAVLGPLLLKANISSNDNKYEKLMKKLSPNCSKTIVFCSWEGLEEDCADLFVTQTADDGCCCSFNSVIIQRDSDTYLNNQQNRLRHARTSGVQAGLTVLLDAELDDYNVTSSSIDGFKVSIQDPMDFPQTSRKGFLASPGFQINAAVTGYTQRADDKLRVIDLKKRLCTTSQEITLKYFKNYTRPYCQLDCLTRFFLAECFCVPYYFPEAKKEIDSNVCYCPDVCTTVWYKSEISTGTFPNSVWEYPPTVIDRPEFRNMNKSDLKIYAKKNFVKLNVYFQWVTGLCYIMKERTTWSDFLSATGGLLGLGFGFSIISAAEIFYFFLVRWCFRWYQSKKQEPPSSPPVPKLIHVRPFATSAPASITGDNYMISQSQMDADLALVDSKIKANIEQNLSPTCNCNNPLLRR</sequence>
<dbReference type="PRINTS" id="PR01078">
    <property type="entry name" value="AMINACHANNEL"/>
</dbReference>
<evidence type="ECO:0000256" key="8">
    <source>
        <dbReference type="ARBA" id="ARBA00023065"/>
    </source>
</evidence>
<dbReference type="OrthoDB" id="6330164at2759"/>
<keyword evidence="3 12" id="KW-0813">Transport</keyword>
<dbReference type="InterPro" id="IPR001873">
    <property type="entry name" value="ENaC"/>
</dbReference>
<dbReference type="InParanoid" id="E9GIL1"/>
<keyword evidence="7" id="KW-0915">Sodium</keyword>
<evidence type="ECO:0000256" key="1">
    <source>
        <dbReference type="ARBA" id="ARBA00004141"/>
    </source>
</evidence>
<accession>E9GIL1</accession>
<dbReference type="GO" id="GO:0015280">
    <property type="term" value="F:ligand-gated sodium channel activity"/>
    <property type="evidence" value="ECO:0000318"/>
    <property type="project" value="GO_Central"/>
</dbReference>
<evidence type="ECO:0000256" key="9">
    <source>
        <dbReference type="ARBA" id="ARBA00023136"/>
    </source>
</evidence>
<dbReference type="OMA" id="NYAITER"/>
<dbReference type="GO" id="GO:0035725">
    <property type="term" value="P:sodium ion transmembrane transport"/>
    <property type="evidence" value="ECO:0000318"/>
    <property type="project" value="GO_Central"/>
</dbReference>
<keyword evidence="5 12" id="KW-0812">Transmembrane</keyword>
<dbReference type="EMBL" id="GL732546">
    <property type="protein sequence ID" value="EFX80732.1"/>
    <property type="molecule type" value="Genomic_DNA"/>
</dbReference>
<evidence type="ECO:0000256" key="7">
    <source>
        <dbReference type="ARBA" id="ARBA00023053"/>
    </source>
</evidence>
<dbReference type="STRING" id="6669.E9GIL1"/>
<dbReference type="GO" id="GO:0005886">
    <property type="term" value="C:plasma membrane"/>
    <property type="evidence" value="ECO:0000318"/>
    <property type="project" value="GO_Central"/>
</dbReference>
<dbReference type="FunCoup" id="E9GIL1">
    <property type="interactions" value="53"/>
</dbReference>
<evidence type="ECO:0000313" key="14">
    <source>
        <dbReference type="EMBL" id="EFX80732.1"/>
    </source>
</evidence>
<dbReference type="eggNOG" id="KOG4294">
    <property type="taxonomic scope" value="Eukaryota"/>
</dbReference>
<evidence type="ECO:0000256" key="13">
    <source>
        <dbReference type="SAM" id="Phobius"/>
    </source>
</evidence>
<dbReference type="Pfam" id="PF00858">
    <property type="entry name" value="ASC"/>
    <property type="match status" value="1"/>
</dbReference>
<dbReference type="HOGENOM" id="CLU_024950_3_0_1"/>
<keyword evidence="9 13" id="KW-0472">Membrane</keyword>
<evidence type="ECO:0000256" key="3">
    <source>
        <dbReference type="ARBA" id="ARBA00022448"/>
    </source>
</evidence>
<feature type="transmembrane region" description="Helical" evidence="13">
    <location>
        <begin position="425"/>
        <end position="444"/>
    </location>
</feature>
<evidence type="ECO:0000256" key="6">
    <source>
        <dbReference type="ARBA" id="ARBA00022989"/>
    </source>
</evidence>
<dbReference type="Gene3D" id="2.60.470.10">
    <property type="entry name" value="Acid-sensing ion channels like domains"/>
    <property type="match status" value="1"/>
</dbReference>
<protein>
    <recommendedName>
        <fullName evidence="16">Pickpocket protein 28</fullName>
    </recommendedName>
</protein>
<dbReference type="Proteomes" id="UP000000305">
    <property type="component" value="Unassembled WGS sequence"/>
</dbReference>
<gene>
    <name evidence="14" type="ORF">DAPPUDRAFT_318368</name>
</gene>
<reference evidence="14 15" key="1">
    <citation type="journal article" date="2011" name="Science">
        <title>The ecoresponsive genome of Daphnia pulex.</title>
        <authorList>
            <person name="Colbourne J.K."/>
            <person name="Pfrender M.E."/>
            <person name="Gilbert D."/>
            <person name="Thomas W.K."/>
            <person name="Tucker A."/>
            <person name="Oakley T.H."/>
            <person name="Tokishita S."/>
            <person name="Aerts A."/>
            <person name="Arnold G.J."/>
            <person name="Basu M.K."/>
            <person name="Bauer D.J."/>
            <person name="Caceres C.E."/>
            <person name="Carmel L."/>
            <person name="Casola C."/>
            <person name="Choi J.H."/>
            <person name="Detter J.C."/>
            <person name="Dong Q."/>
            <person name="Dusheyko S."/>
            <person name="Eads B.D."/>
            <person name="Frohlich T."/>
            <person name="Geiler-Samerotte K.A."/>
            <person name="Gerlach D."/>
            <person name="Hatcher P."/>
            <person name="Jogdeo S."/>
            <person name="Krijgsveld J."/>
            <person name="Kriventseva E.V."/>
            <person name="Kultz D."/>
            <person name="Laforsch C."/>
            <person name="Lindquist E."/>
            <person name="Lopez J."/>
            <person name="Manak J.R."/>
            <person name="Muller J."/>
            <person name="Pangilinan J."/>
            <person name="Patwardhan R.P."/>
            <person name="Pitluck S."/>
            <person name="Pritham E.J."/>
            <person name="Rechtsteiner A."/>
            <person name="Rho M."/>
            <person name="Rogozin I.B."/>
            <person name="Sakarya O."/>
            <person name="Salamov A."/>
            <person name="Schaack S."/>
            <person name="Shapiro H."/>
            <person name="Shiga Y."/>
            <person name="Skalitzky C."/>
            <person name="Smith Z."/>
            <person name="Souvorov A."/>
            <person name="Sung W."/>
            <person name="Tang Z."/>
            <person name="Tsuchiya D."/>
            <person name="Tu H."/>
            <person name="Vos H."/>
            <person name="Wang M."/>
            <person name="Wolf Y.I."/>
            <person name="Yamagata H."/>
            <person name="Yamada T."/>
            <person name="Ye Y."/>
            <person name="Shaw J.R."/>
            <person name="Andrews J."/>
            <person name="Crease T.J."/>
            <person name="Tang H."/>
            <person name="Lucas S.M."/>
            <person name="Robertson H.M."/>
            <person name="Bork P."/>
            <person name="Koonin E.V."/>
            <person name="Zdobnov E.M."/>
            <person name="Grigoriev I.V."/>
            <person name="Lynch M."/>
            <person name="Boore J.L."/>
        </authorList>
    </citation>
    <scope>NUCLEOTIDE SEQUENCE [LARGE SCALE GENOMIC DNA]</scope>
</reference>
<evidence type="ECO:0000256" key="10">
    <source>
        <dbReference type="ARBA" id="ARBA00023201"/>
    </source>
</evidence>
<evidence type="ECO:0000256" key="5">
    <source>
        <dbReference type="ARBA" id="ARBA00022692"/>
    </source>
</evidence>
<evidence type="ECO:0000256" key="11">
    <source>
        <dbReference type="ARBA" id="ARBA00023303"/>
    </source>
</evidence>
<evidence type="ECO:0000256" key="4">
    <source>
        <dbReference type="ARBA" id="ARBA00022461"/>
    </source>
</evidence>
<feature type="transmembrane region" description="Helical" evidence="13">
    <location>
        <begin position="464"/>
        <end position="484"/>
    </location>
</feature>
<feature type="transmembrane region" description="Helical" evidence="13">
    <location>
        <begin position="57"/>
        <end position="78"/>
    </location>
</feature>
<keyword evidence="15" id="KW-1185">Reference proteome</keyword>
<dbReference type="PANTHER" id="PTHR11690">
    <property type="entry name" value="AMILORIDE-SENSITIVE SODIUM CHANNEL-RELATED"/>
    <property type="match status" value="1"/>
</dbReference>
<keyword evidence="11 12" id="KW-0407">Ion channel</keyword>